<dbReference type="InterPro" id="IPR004127">
    <property type="entry name" value="Prefoldin_subunit_alpha"/>
</dbReference>
<accession>A0A9N9G111</accession>
<dbReference type="Gene3D" id="1.10.287.370">
    <property type="match status" value="1"/>
</dbReference>
<dbReference type="CDD" id="cd23158">
    <property type="entry name" value="Prefoldin_UXT"/>
    <property type="match status" value="1"/>
</dbReference>
<dbReference type="PRINTS" id="PR01502">
    <property type="entry name" value="UXTPROTEIN"/>
</dbReference>
<dbReference type="GO" id="GO:0000122">
    <property type="term" value="P:negative regulation of transcription by RNA polymerase II"/>
    <property type="evidence" value="ECO:0007669"/>
    <property type="project" value="InterPro"/>
</dbReference>
<protein>
    <submittedName>
        <fullName evidence="2">9338_t:CDS:1</fullName>
    </submittedName>
</protein>
<dbReference type="InterPro" id="IPR009053">
    <property type="entry name" value="Prefoldin"/>
</dbReference>
<gene>
    <name evidence="2" type="ORF">POCULU_LOCUS5933</name>
</gene>
<dbReference type="Proteomes" id="UP000789572">
    <property type="component" value="Unassembled WGS sequence"/>
</dbReference>
<dbReference type="InterPro" id="IPR003994">
    <property type="entry name" value="UXT"/>
</dbReference>
<dbReference type="AlphaFoldDB" id="A0A9N9G111"/>
<proteinExistence type="inferred from homology"/>
<evidence type="ECO:0000313" key="3">
    <source>
        <dbReference type="Proteomes" id="UP000789572"/>
    </source>
</evidence>
<evidence type="ECO:0000313" key="2">
    <source>
        <dbReference type="EMBL" id="CAG8569752.1"/>
    </source>
</evidence>
<name>A0A9N9G111_9GLOM</name>
<dbReference type="GO" id="GO:0045944">
    <property type="term" value="P:positive regulation of transcription by RNA polymerase II"/>
    <property type="evidence" value="ECO:0007669"/>
    <property type="project" value="TreeGrafter"/>
</dbReference>
<dbReference type="GO" id="GO:0003714">
    <property type="term" value="F:transcription corepressor activity"/>
    <property type="evidence" value="ECO:0007669"/>
    <property type="project" value="InterPro"/>
</dbReference>
<dbReference type="Pfam" id="PF02996">
    <property type="entry name" value="Prefoldin"/>
    <property type="match status" value="1"/>
</dbReference>
<keyword evidence="3" id="KW-1185">Reference proteome</keyword>
<comment type="caution">
    <text evidence="2">The sequence shown here is derived from an EMBL/GenBank/DDBJ whole genome shotgun (WGS) entry which is preliminary data.</text>
</comment>
<dbReference type="EMBL" id="CAJVPJ010000994">
    <property type="protein sequence ID" value="CAG8569752.1"/>
    <property type="molecule type" value="Genomic_DNA"/>
</dbReference>
<dbReference type="OrthoDB" id="433124at2759"/>
<dbReference type="PANTHER" id="PTHR13345">
    <property type="entry name" value="MEDIATOR OF RNA POLYMERASE II TRANSCRIPTION SUBUNIT 10"/>
    <property type="match status" value="1"/>
</dbReference>
<dbReference type="GO" id="GO:0016592">
    <property type="term" value="C:mediator complex"/>
    <property type="evidence" value="ECO:0007669"/>
    <property type="project" value="TreeGrafter"/>
</dbReference>
<dbReference type="NCBIfam" id="TIGR00293">
    <property type="entry name" value="prefoldin subunit alpha"/>
    <property type="match status" value="1"/>
</dbReference>
<organism evidence="2 3">
    <name type="scientific">Paraglomus occultum</name>
    <dbReference type="NCBI Taxonomy" id="144539"/>
    <lineage>
        <taxon>Eukaryota</taxon>
        <taxon>Fungi</taxon>
        <taxon>Fungi incertae sedis</taxon>
        <taxon>Mucoromycota</taxon>
        <taxon>Glomeromycotina</taxon>
        <taxon>Glomeromycetes</taxon>
        <taxon>Paraglomerales</taxon>
        <taxon>Paraglomeraceae</taxon>
        <taxon>Paraglomus</taxon>
    </lineage>
</organism>
<dbReference type="SUPFAM" id="SSF46579">
    <property type="entry name" value="Prefoldin"/>
    <property type="match status" value="1"/>
</dbReference>
<dbReference type="PANTHER" id="PTHR13345:SF9">
    <property type="entry name" value="PROTEIN UXT"/>
    <property type="match status" value="1"/>
</dbReference>
<sequence length="154" mass="17984">MYSSQPQTIQEKITEYESFVNDKLKIDLKTTLDLRDEVYEQLSEYLKLKRQIQLIQENSLHKMKTMVDLGSNFYVHAKIPDTSYIYVNVGFGFHVQFTLDEAIEFINKKEKLLERKADQYSKTAAKINAHIAMVLEAINEILSLKDDKDKNTNT</sequence>
<evidence type="ECO:0000256" key="1">
    <source>
        <dbReference type="ARBA" id="ARBA00007666"/>
    </source>
</evidence>
<comment type="similarity">
    <text evidence="1">Belongs to the UXT family.</text>
</comment>
<reference evidence="2" key="1">
    <citation type="submission" date="2021-06" db="EMBL/GenBank/DDBJ databases">
        <authorList>
            <person name="Kallberg Y."/>
            <person name="Tangrot J."/>
            <person name="Rosling A."/>
        </authorList>
    </citation>
    <scope>NUCLEOTIDE SEQUENCE</scope>
    <source>
        <strain evidence="2">IA702</strain>
    </source>
</reference>